<dbReference type="EMBL" id="CAJVRM010000737">
    <property type="protein sequence ID" value="CAG8983762.1"/>
    <property type="molecule type" value="Genomic_DNA"/>
</dbReference>
<reference evidence="2" key="1">
    <citation type="submission" date="2021-07" db="EMBL/GenBank/DDBJ databases">
        <authorList>
            <person name="Durling M."/>
        </authorList>
    </citation>
    <scope>NUCLEOTIDE SEQUENCE</scope>
</reference>
<accession>A0A9N9QDQ6</accession>
<keyword evidence="3" id="KW-1185">Reference proteome</keyword>
<dbReference type="Proteomes" id="UP000701801">
    <property type="component" value="Unassembled WGS sequence"/>
</dbReference>
<evidence type="ECO:0000313" key="3">
    <source>
        <dbReference type="Proteomes" id="UP000701801"/>
    </source>
</evidence>
<evidence type="ECO:0000256" key="1">
    <source>
        <dbReference type="SAM" id="MobiDB-lite"/>
    </source>
</evidence>
<organism evidence="2 3">
    <name type="scientific">Hymenoscyphus albidus</name>
    <dbReference type="NCBI Taxonomy" id="595503"/>
    <lineage>
        <taxon>Eukaryota</taxon>
        <taxon>Fungi</taxon>
        <taxon>Dikarya</taxon>
        <taxon>Ascomycota</taxon>
        <taxon>Pezizomycotina</taxon>
        <taxon>Leotiomycetes</taxon>
        <taxon>Helotiales</taxon>
        <taxon>Helotiaceae</taxon>
        <taxon>Hymenoscyphus</taxon>
    </lineage>
</organism>
<gene>
    <name evidence="2" type="ORF">HYALB_00009858</name>
</gene>
<proteinExistence type="predicted"/>
<feature type="region of interest" description="Disordered" evidence="1">
    <location>
        <begin position="16"/>
        <end position="72"/>
    </location>
</feature>
<dbReference type="AlphaFoldDB" id="A0A9N9QDQ6"/>
<protein>
    <submittedName>
        <fullName evidence="2">Uncharacterized protein</fullName>
    </submittedName>
</protein>
<comment type="caution">
    <text evidence="2">The sequence shown here is derived from an EMBL/GenBank/DDBJ whole genome shotgun (WGS) entry which is preliminary data.</text>
</comment>
<sequence length="72" mass="8168">METSSTYRNLIIESSGKEKTIGNNTQYAKDDITKGTEITSQRKKNKIRTSPTTLEKSHDNPKTHYPLTPNTK</sequence>
<evidence type="ECO:0000313" key="2">
    <source>
        <dbReference type="EMBL" id="CAG8983762.1"/>
    </source>
</evidence>
<name>A0A9N9QDQ6_9HELO</name>